<dbReference type="PANTHER" id="PTHR46509">
    <property type="entry name" value="PHOSPHOADENOSINE PHOSPHOSULFATE REDUCTASE"/>
    <property type="match status" value="1"/>
</dbReference>
<protein>
    <recommendedName>
        <fullName evidence="4">Adenosine 5'-phosphosulfate reductase</fullName>
        <shortName evidence="4">APS reductase</shortName>
        <ecNumber evidence="4">1.8.4.10</ecNumber>
    </recommendedName>
    <alternativeName>
        <fullName evidence="4">5'-adenylylsulfate reductase</fullName>
    </alternativeName>
    <alternativeName>
        <fullName evidence="4">Thioredoxin-dependent 5'-adenylylsulfate reductase</fullName>
    </alternativeName>
</protein>
<feature type="binding site" evidence="4">
    <location>
        <position position="221"/>
    </location>
    <ligand>
        <name>[4Fe-4S] cluster</name>
        <dbReference type="ChEBI" id="CHEBI:49883"/>
    </ligand>
</feature>
<evidence type="ECO:0000256" key="5">
    <source>
        <dbReference type="SAM" id="MobiDB-lite"/>
    </source>
</evidence>
<dbReference type="GO" id="GO:0019379">
    <property type="term" value="P:sulfate assimilation, phosphoadenylyl sulfate reduction by phosphoadenylyl-sulfate reductase (thioredoxin)"/>
    <property type="evidence" value="ECO:0007669"/>
    <property type="project" value="UniProtKB-UniRule"/>
</dbReference>
<comment type="catalytic activity">
    <reaction evidence="4">
        <text>[thioredoxin]-disulfide + sulfite + AMP + 2 H(+) = adenosine 5'-phosphosulfate + [thioredoxin]-dithiol</text>
        <dbReference type="Rhea" id="RHEA:21976"/>
        <dbReference type="Rhea" id="RHEA-COMP:10698"/>
        <dbReference type="Rhea" id="RHEA-COMP:10700"/>
        <dbReference type="ChEBI" id="CHEBI:15378"/>
        <dbReference type="ChEBI" id="CHEBI:17359"/>
        <dbReference type="ChEBI" id="CHEBI:29950"/>
        <dbReference type="ChEBI" id="CHEBI:50058"/>
        <dbReference type="ChEBI" id="CHEBI:58243"/>
        <dbReference type="ChEBI" id="CHEBI:456215"/>
        <dbReference type="EC" id="1.8.4.10"/>
    </reaction>
</comment>
<evidence type="ECO:0000256" key="1">
    <source>
        <dbReference type="ARBA" id="ARBA00009732"/>
    </source>
</evidence>
<dbReference type="PIRSF" id="PIRSF000857">
    <property type="entry name" value="PAPS_reductase"/>
    <property type="match status" value="1"/>
</dbReference>
<dbReference type="Pfam" id="PF01507">
    <property type="entry name" value="PAPS_reduct"/>
    <property type="match status" value="1"/>
</dbReference>
<dbReference type="InterPro" id="IPR004511">
    <property type="entry name" value="PAPS/APS_Rdtase"/>
</dbReference>
<dbReference type="Gene3D" id="3.40.50.620">
    <property type="entry name" value="HUPs"/>
    <property type="match status" value="1"/>
</dbReference>
<feature type="region of interest" description="Disordered" evidence="5">
    <location>
        <begin position="1"/>
        <end position="20"/>
    </location>
</feature>
<dbReference type="EMBL" id="FXYH01000001">
    <property type="protein sequence ID" value="SMX32936.1"/>
    <property type="molecule type" value="Genomic_DNA"/>
</dbReference>
<keyword evidence="4" id="KW-0479">Metal-binding</keyword>
<dbReference type="GO" id="GO:0051539">
    <property type="term" value="F:4 iron, 4 sulfur cluster binding"/>
    <property type="evidence" value="ECO:0007669"/>
    <property type="project" value="UniProtKB-UniRule"/>
</dbReference>
<dbReference type="EC" id="1.8.4.10" evidence="4"/>
<comment type="function">
    <text evidence="4">Catalyzes the formation of sulfite from adenosine 5'-phosphosulfate (APS) using thioredoxin as an electron donor.</text>
</comment>
<dbReference type="NCBIfam" id="TIGR00434">
    <property type="entry name" value="cysH"/>
    <property type="match status" value="1"/>
</dbReference>
<proteinExistence type="inferred from homology"/>
<evidence type="ECO:0000313" key="7">
    <source>
        <dbReference type="EMBL" id="SMX32936.1"/>
    </source>
</evidence>
<keyword evidence="4" id="KW-0408">Iron</keyword>
<comment type="subcellular location">
    <subcellularLocation>
        <location evidence="4">Cytoplasm</location>
    </subcellularLocation>
</comment>
<feature type="binding site" evidence="4">
    <location>
        <position position="135"/>
    </location>
    <ligand>
        <name>[4Fe-4S] cluster</name>
        <dbReference type="ChEBI" id="CHEBI:49883"/>
    </ligand>
</feature>
<dbReference type="AlphaFoldDB" id="A0A238JT59"/>
<dbReference type="CDD" id="cd23945">
    <property type="entry name" value="PAPS_reductase"/>
    <property type="match status" value="1"/>
</dbReference>
<dbReference type="GO" id="GO:0004604">
    <property type="term" value="F:phosphoadenylyl-sulfate reductase (thioredoxin) activity"/>
    <property type="evidence" value="ECO:0007669"/>
    <property type="project" value="UniProtKB-UniRule"/>
</dbReference>
<feature type="active site" description="Nucleophile; cysteine thiosulfonate intermediate" evidence="4">
    <location>
        <position position="244"/>
    </location>
</feature>
<dbReference type="HAMAP" id="MF_00063">
    <property type="entry name" value="CysH"/>
    <property type="match status" value="1"/>
</dbReference>
<dbReference type="OrthoDB" id="9794018at2"/>
<evidence type="ECO:0000313" key="8">
    <source>
        <dbReference type="Proteomes" id="UP000220836"/>
    </source>
</evidence>
<dbReference type="GO" id="GO:0005737">
    <property type="term" value="C:cytoplasm"/>
    <property type="evidence" value="ECO:0007669"/>
    <property type="project" value="UniProtKB-SubCell"/>
</dbReference>
<keyword evidence="4" id="KW-0411">Iron-sulfur</keyword>
<comment type="pathway">
    <text evidence="3 4">Sulfur metabolism; hydrogen sulfide biosynthesis; sulfite from sulfate.</text>
</comment>
<comment type="cofactor">
    <cofactor evidence="4">
        <name>[4Fe-4S] cluster</name>
        <dbReference type="ChEBI" id="CHEBI:49883"/>
    </cofactor>
    <text evidence="4">Binds 1 [4Fe-4S] cluster per subunit.</text>
</comment>
<comment type="similarity">
    <text evidence="1 4">Belongs to the PAPS reductase family. CysH subfamily.</text>
</comment>
<evidence type="ECO:0000256" key="3">
    <source>
        <dbReference type="ARBA" id="ARBA00024327"/>
    </source>
</evidence>
<reference evidence="7 8" key="1">
    <citation type="submission" date="2017-05" db="EMBL/GenBank/DDBJ databases">
        <authorList>
            <person name="Song R."/>
            <person name="Chenine A.L."/>
            <person name="Ruprecht R.M."/>
        </authorList>
    </citation>
    <scope>NUCLEOTIDE SEQUENCE [LARGE SCALE GENOMIC DNA]</scope>
    <source>
        <strain evidence="7 8">CECT 8663</strain>
    </source>
</reference>
<dbReference type="GO" id="GO:0046872">
    <property type="term" value="F:metal ion binding"/>
    <property type="evidence" value="ECO:0007669"/>
    <property type="project" value="UniProtKB-KW"/>
</dbReference>
<evidence type="ECO:0000259" key="6">
    <source>
        <dbReference type="Pfam" id="PF01507"/>
    </source>
</evidence>
<feature type="region of interest" description="Disordered" evidence="5">
    <location>
        <begin position="254"/>
        <end position="276"/>
    </location>
</feature>
<keyword evidence="8" id="KW-1185">Reference proteome</keyword>
<dbReference type="GO" id="GO:0070814">
    <property type="term" value="P:hydrogen sulfide biosynthetic process"/>
    <property type="evidence" value="ECO:0007669"/>
    <property type="project" value="UniProtKB-UniRule"/>
</dbReference>
<keyword evidence="4" id="KW-0963">Cytoplasm</keyword>
<dbReference type="NCBIfam" id="NF002537">
    <property type="entry name" value="PRK02090.1"/>
    <property type="match status" value="1"/>
</dbReference>
<evidence type="ECO:0000256" key="4">
    <source>
        <dbReference type="HAMAP-Rule" id="MF_00063"/>
    </source>
</evidence>
<dbReference type="GO" id="GO:0043866">
    <property type="term" value="F:adenylyl-sulfate reductase (thioredoxin) activity"/>
    <property type="evidence" value="ECO:0007669"/>
    <property type="project" value="UniProtKB-EC"/>
</dbReference>
<organism evidence="7 8">
    <name type="scientific">Pelagimonas varians</name>
    <dbReference type="NCBI Taxonomy" id="696760"/>
    <lineage>
        <taxon>Bacteria</taxon>
        <taxon>Pseudomonadati</taxon>
        <taxon>Pseudomonadota</taxon>
        <taxon>Alphaproteobacteria</taxon>
        <taxon>Rhodobacterales</taxon>
        <taxon>Roseobacteraceae</taxon>
        <taxon>Pelagimonas</taxon>
    </lineage>
</organism>
<name>A0A238JT59_9RHOB</name>
<dbReference type="Proteomes" id="UP000220836">
    <property type="component" value="Unassembled WGS sequence"/>
</dbReference>
<accession>A0A238JT59</accession>
<feature type="domain" description="Phosphoadenosine phosphosulphate reductase" evidence="6">
    <location>
        <begin position="54"/>
        <end position="223"/>
    </location>
</feature>
<dbReference type="InterPro" id="IPR014729">
    <property type="entry name" value="Rossmann-like_a/b/a_fold"/>
</dbReference>
<sequence>MKNTSAGFPGRNTGAVPDHSALQARVDALNSRYRHHSATAVLQGALRDPEAGRIAMVSSFGAESVALLHLVAMVDRKTPVLFIDTQLLFAETLVYQQELAERLRLENLQVIHTDADTLAKRDPYGGLRLGDRDACCSLRKTEPLEKALDGYDGWITGRKRYQSASRANLQFFELEDATGRIKVNPLAHWGPTDVRDYMEANRLPKHPLVAKGYPSIGCAPCTSKVAPGEDPRAGRWRGEDKEECGIHFVNGRAIRPPASADQKTAGAKNEIQGETA</sequence>
<feature type="binding site" evidence="4">
    <location>
        <position position="218"/>
    </location>
    <ligand>
        <name>[4Fe-4S] cluster</name>
        <dbReference type="ChEBI" id="CHEBI:49883"/>
    </ligand>
</feature>
<gene>
    <name evidence="4 7" type="primary">cysH</name>
    <name evidence="7" type="ORF">PEV8663_00139</name>
</gene>
<dbReference type="SUPFAM" id="SSF52402">
    <property type="entry name" value="Adenine nucleotide alpha hydrolases-like"/>
    <property type="match status" value="1"/>
</dbReference>
<keyword evidence="2 4" id="KW-0560">Oxidoreductase</keyword>
<dbReference type="InterPro" id="IPR002500">
    <property type="entry name" value="PAPS_reduct_dom"/>
</dbReference>
<dbReference type="PANTHER" id="PTHR46509:SF1">
    <property type="entry name" value="PHOSPHOADENOSINE PHOSPHOSULFATE REDUCTASE"/>
    <property type="match status" value="1"/>
</dbReference>
<feature type="binding site" evidence="4">
    <location>
        <position position="136"/>
    </location>
    <ligand>
        <name>[4Fe-4S] cluster</name>
        <dbReference type="ChEBI" id="CHEBI:49883"/>
    </ligand>
</feature>
<evidence type="ECO:0000256" key="2">
    <source>
        <dbReference type="ARBA" id="ARBA00023002"/>
    </source>
</evidence>
<dbReference type="RefSeq" id="WP_097802703.1">
    <property type="nucleotide sequence ID" value="NZ_FXYH01000001.1"/>
</dbReference>